<keyword evidence="1" id="KW-1185">Reference proteome</keyword>
<reference evidence="2" key="1">
    <citation type="submission" date="2022-11" db="UniProtKB">
        <authorList>
            <consortium name="WormBaseParasite"/>
        </authorList>
    </citation>
    <scope>IDENTIFICATION</scope>
</reference>
<accession>A0A915N4P0</accession>
<dbReference type="AlphaFoldDB" id="A0A915N4P0"/>
<dbReference type="WBParaSite" id="scaffold6818_cov160.g11302">
    <property type="protein sequence ID" value="scaffold6818_cov160.g11302"/>
    <property type="gene ID" value="scaffold6818_cov160.g11302"/>
</dbReference>
<protein>
    <submittedName>
        <fullName evidence="2">Uncharacterized protein</fullName>
    </submittedName>
</protein>
<organism evidence="1 2">
    <name type="scientific">Meloidogyne javanica</name>
    <name type="common">Root-knot nematode worm</name>
    <dbReference type="NCBI Taxonomy" id="6303"/>
    <lineage>
        <taxon>Eukaryota</taxon>
        <taxon>Metazoa</taxon>
        <taxon>Ecdysozoa</taxon>
        <taxon>Nematoda</taxon>
        <taxon>Chromadorea</taxon>
        <taxon>Rhabditida</taxon>
        <taxon>Tylenchina</taxon>
        <taxon>Tylenchomorpha</taxon>
        <taxon>Tylenchoidea</taxon>
        <taxon>Meloidogynidae</taxon>
        <taxon>Meloidogyninae</taxon>
        <taxon>Meloidogyne</taxon>
        <taxon>Meloidogyne incognita group</taxon>
    </lineage>
</organism>
<name>A0A915N4P0_MELJA</name>
<proteinExistence type="predicted"/>
<evidence type="ECO:0000313" key="2">
    <source>
        <dbReference type="WBParaSite" id="scaffold6818_cov160.g11302"/>
    </source>
</evidence>
<sequence>MENDDDSKHKNTLEYLVGPYATHKTLTTQHQFPSSHDEFSLQPYASHQTSTHPHQFPSPSLLHQQFIPNVQNPFSQHVENHSINPSPIQQSFEYSNMDLDYLNYNQQMNNNYSTDGNTLEGKNFRTAEVNDILFIESFCLNFNPYLPQIDQEIVKLQNNFVDYWHFIKTRQYKCYNYHQQEERVNVNYYKCAEKNKQKCNITFHHRNYFDITLKKEHTCFKPIPNTLQATICVIPKKENNNSTYKYFVGSQSVGEECKEYSIPENLNIFIVSWVENVNIEFDKPDETKEKKE</sequence>
<evidence type="ECO:0000313" key="1">
    <source>
        <dbReference type="Proteomes" id="UP000887561"/>
    </source>
</evidence>
<dbReference type="Proteomes" id="UP000887561">
    <property type="component" value="Unplaced"/>
</dbReference>